<gene>
    <name evidence="4" type="ORF">SARC_00633</name>
</gene>
<feature type="domain" description="Agd3 deacetylase" evidence="2">
    <location>
        <begin position="467"/>
        <end position="546"/>
    </location>
</feature>
<evidence type="ECO:0000259" key="2">
    <source>
        <dbReference type="Pfam" id="PF25115"/>
    </source>
</evidence>
<reference evidence="4 5" key="1">
    <citation type="submission" date="2011-02" db="EMBL/GenBank/DDBJ databases">
        <title>The Genome Sequence of Sphaeroforma arctica JP610.</title>
        <authorList>
            <consortium name="The Broad Institute Genome Sequencing Platform"/>
            <person name="Russ C."/>
            <person name="Cuomo C."/>
            <person name="Young S.K."/>
            <person name="Zeng Q."/>
            <person name="Gargeya S."/>
            <person name="Alvarado L."/>
            <person name="Berlin A."/>
            <person name="Chapman S.B."/>
            <person name="Chen Z."/>
            <person name="Freedman E."/>
            <person name="Gellesch M."/>
            <person name="Goldberg J."/>
            <person name="Griggs A."/>
            <person name="Gujja S."/>
            <person name="Heilman E."/>
            <person name="Heiman D."/>
            <person name="Howarth C."/>
            <person name="Mehta T."/>
            <person name="Neiman D."/>
            <person name="Pearson M."/>
            <person name="Roberts A."/>
            <person name="Saif S."/>
            <person name="Shea T."/>
            <person name="Shenoy N."/>
            <person name="Sisk P."/>
            <person name="Stolte C."/>
            <person name="Sykes S."/>
            <person name="White J."/>
            <person name="Yandava C."/>
            <person name="Burger G."/>
            <person name="Gray M.W."/>
            <person name="Holland P.W.H."/>
            <person name="King N."/>
            <person name="Lang F.B.F."/>
            <person name="Roger A.J."/>
            <person name="Ruiz-Trillo I."/>
            <person name="Haas B."/>
            <person name="Nusbaum C."/>
            <person name="Birren B."/>
        </authorList>
    </citation>
    <scope>NUCLEOTIDE SEQUENCE [LARGE SCALE GENOMIC DNA]</scope>
    <source>
        <strain evidence="4 5">JP610</strain>
    </source>
</reference>
<sequence>MKKLYSRLAIVAMCQVACLARTETEQDFSIGMRTLVLTSGANTFDELPIWVSQAYGVNFDTVSITEESEFRFPECTDSSANSENCGSMGTNSTRRDFSRIDLYDPETNDPKYNSIVLTTLNLGFASYDENFNSIWNQYGLTQETSDELDKYCVKYGVRTVSLNSSPIEIFDFAMAPAISEGGVAADNMTVLSFASNNWANDMRNILNQDARIRVGSETEVSANGAYWLTPALIREDQNVDGHMQPILNLDYTCPNGQACTGVGATLVRDRLSARETLHFHINMDLFGLHGVTLAHMWYPWVVRGLFLGERKVVLDCQVDDALLDTKIYDTTGTQNSSTEKYRMTEIDLKAHRDFQRNLNIALPSGSNFTLQMAFNGVGWEEFGQRKDYEPNLNEGVTKYFDEFLWVSHTWNHIDMYCLNSDCSQADPVDDPLFEACFDWSDGPCDYEGEEPAYYAPISGYTPYEYETYELTRNQYFAEEVLNVQEHEEAWSPRSMVTPRISGLNYTEGVRAMLAAGIFNAVGDNSRLDLKPANPWHPFLAIAKVNGDGEKLTTEDREDFEEEMLELYGARSVTIIPRFATRVYFDVSLPVEFEMEHNSIYGPNCTLCKNDTFKYDDNLTVDTLMEIEGFETARNLLSLRIEPYMFHQANLRMYSDGRFSTSLIQEWIVASLRWVKDYTTFPVYTYKMDDLAEYYRQRQERDECGLAGSIKYSNGRPVSVSISSDSSCQAKLTYTKTTDSAMMQPVTFEGSATDISNILIMEGKESKGDTVQLELFGNLMGVSEDR</sequence>
<keyword evidence="5" id="KW-1185">Reference proteome</keyword>
<evidence type="ECO:0000313" key="4">
    <source>
        <dbReference type="EMBL" id="KNC87247.1"/>
    </source>
</evidence>
<dbReference type="STRING" id="667725.A0A0L0GDZ3"/>
<evidence type="ECO:0000313" key="5">
    <source>
        <dbReference type="Proteomes" id="UP000054560"/>
    </source>
</evidence>
<dbReference type="InterPro" id="IPR056827">
    <property type="entry name" value="CBM87_Agd3"/>
</dbReference>
<dbReference type="GeneID" id="25901137"/>
<dbReference type="Pfam" id="PF25115">
    <property type="entry name" value="Agd3_CE"/>
    <property type="match status" value="3"/>
</dbReference>
<feature type="signal peptide" evidence="1">
    <location>
        <begin position="1"/>
        <end position="20"/>
    </location>
</feature>
<accession>A0A0L0GDZ3</accession>
<dbReference type="InterPro" id="IPR056826">
    <property type="entry name" value="Agd3_CE"/>
</dbReference>
<dbReference type="AlphaFoldDB" id="A0A0L0GDZ3"/>
<feature type="domain" description="Agd3 CBM87" evidence="3">
    <location>
        <begin position="106"/>
        <end position="300"/>
    </location>
</feature>
<organism evidence="4 5">
    <name type="scientific">Sphaeroforma arctica JP610</name>
    <dbReference type="NCBI Taxonomy" id="667725"/>
    <lineage>
        <taxon>Eukaryota</taxon>
        <taxon>Ichthyosporea</taxon>
        <taxon>Ichthyophonida</taxon>
        <taxon>Sphaeroforma</taxon>
    </lineage>
</organism>
<keyword evidence="1" id="KW-0732">Signal</keyword>
<name>A0A0L0GDZ3_9EUKA</name>
<dbReference type="OrthoDB" id="5151256at2759"/>
<dbReference type="Pfam" id="PF25116">
    <property type="entry name" value="CBM87_Agd3"/>
    <property type="match status" value="1"/>
</dbReference>
<feature type="chain" id="PRO_5005539294" evidence="1">
    <location>
        <begin position="21"/>
        <end position="785"/>
    </location>
</feature>
<feature type="domain" description="Agd3 deacetylase" evidence="2">
    <location>
        <begin position="568"/>
        <end position="705"/>
    </location>
</feature>
<dbReference type="RefSeq" id="XP_014161149.1">
    <property type="nucleotide sequence ID" value="XM_014305674.1"/>
</dbReference>
<protein>
    <submittedName>
        <fullName evidence="4">Uncharacterized protein</fullName>
    </submittedName>
</protein>
<feature type="domain" description="Agd3 deacetylase" evidence="2">
    <location>
        <begin position="314"/>
        <end position="389"/>
    </location>
</feature>
<dbReference type="Proteomes" id="UP000054560">
    <property type="component" value="Unassembled WGS sequence"/>
</dbReference>
<proteinExistence type="predicted"/>
<dbReference type="eggNOG" id="ENOG502QR2R">
    <property type="taxonomic scope" value="Eukaryota"/>
</dbReference>
<evidence type="ECO:0000256" key="1">
    <source>
        <dbReference type="SAM" id="SignalP"/>
    </source>
</evidence>
<evidence type="ECO:0000259" key="3">
    <source>
        <dbReference type="Pfam" id="PF25116"/>
    </source>
</evidence>
<dbReference type="EMBL" id="KQ241617">
    <property type="protein sequence ID" value="KNC87247.1"/>
    <property type="molecule type" value="Genomic_DNA"/>
</dbReference>